<dbReference type="InterPro" id="IPR000843">
    <property type="entry name" value="HTH_LacI"/>
</dbReference>
<dbReference type="Pfam" id="PF13377">
    <property type="entry name" value="Peripla_BP_3"/>
    <property type="match status" value="1"/>
</dbReference>
<keyword evidence="1" id="KW-0805">Transcription regulation</keyword>
<dbReference type="SMART" id="SM00354">
    <property type="entry name" value="HTH_LACI"/>
    <property type="match status" value="1"/>
</dbReference>
<comment type="caution">
    <text evidence="6">The sequence shown here is derived from an EMBL/GenBank/DDBJ whole genome shotgun (WGS) entry which is preliminary data.</text>
</comment>
<evidence type="ECO:0000313" key="7">
    <source>
        <dbReference type="Proteomes" id="UP000275401"/>
    </source>
</evidence>
<dbReference type="InterPro" id="IPR010982">
    <property type="entry name" value="Lambda_DNA-bd_dom_sf"/>
</dbReference>
<dbReference type="CDD" id="cd01392">
    <property type="entry name" value="HTH_LacI"/>
    <property type="match status" value="1"/>
</dbReference>
<proteinExistence type="predicted"/>
<dbReference type="SUPFAM" id="SSF53822">
    <property type="entry name" value="Periplasmic binding protein-like I"/>
    <property type="match status" value="1"/>
</dbReference>
<evidence type="ECO:0000256" key="4">
    <source>
        <dbReference type="SAM" id="MobiDB-lite"/>
    </source>
</evidence>
<dbReference type="RefSeq" id="WP_123104528.1">
    <property type="nucleotide sequence ID" value="NZ_RIBZ01000325.1"/>
</dbReference>
<dbReference type="Gene3D" id="3.40.50.2300">
    <property type="match status" value="2"/>
</dbReference>
<dbReference type="Proteomes" id="UP000275401">
    <property type="component" value="Unassembled WGS sequence"/>
</dbReference>
<dbReference type="PANTHER" id="PTHR30146:SF153">
    <property type="entry name" value="LACTOSE OPERON REPRESSOR"/>
    <property type="match status" value="1"/>
</dbReference>
<dbReference type="InterPro" id="IPR028082">
    <property type="entry name" value="Peripla_BP_I"/>
</dbReference>
<dbReference type="PROSITE" id="PS50932">
    <property type="entry name" value="HTH_LACI_2"/>
    <property type="match status" value="1"/>
</dbReference>
<evidence type="ECO:0000256" key="1">
    <source>
        <dbReference type="ARBA" id="ARBA00023015"/>
    </source>
</evidence>
<dbReference type="AlphaFoldDB" id="A0A3M8VJM8"/>
<sequence length="350" mass="37725">MVSNRFDQQPPPVNIGEIARLAGVSRSTVSYALSGKRPISDRTRQRIQQVIEDRGFQPNASARALAHGRTRTLGLVFPTVSRRYTDMQLDFINSVVDAAAAHDHDILLSRSDGEGDDSFRRLVGERRVDGALLMEIRAPDSRVEPLVRSGFPFVSMGHTADTATLSWVDLDFAELTAACVRHLGRLGHRHLALVGRPRELYDAGYVPALRGRTGFLRATSELGLTGEVHHCGDDADSGQAVVARLLDRDPRTTAVVTLNEAALVGLYRGLGLAGRSVPGDFSVTGVAAARWAEAVTPMMTGADVPSDLMGRLAVDLLLERLDAPAAAPRQHLLTPPLTPRASTGPAPDRN</sequence>
<dbReference type="SUPFAM" id="SSF47413">
    <property type="entry name" value="lambda repressor-like DNA-binding domains"/>
    <property type="match status" value="1"/>
</dbReference>
<keyword evidence="7" id="KW-1185">Reference proteome</keyword>
<organism evidence="6 7">
    <name type="scientific">Streptomyces botrytidirepellens</name>
    <dbReference type="NCBI Taxonomy" id="2486417"/>
    <lineage>
        <taxon>Bacteria</taxon>
        <taxon>Bacillati</taxon>
        <taxon>Actinomycetota</taxon>
        <taxon>Actinomycetes</taxon>
        <taxon>Kitasatosporales</taxon>
        <taxon>Streptomycetaceae</taxon>
        <taxon>Streptomyces</taxon>
    </lineage>
</organism>
<accession>A0A3M8VJM8</accession>
<evidence type="ECO:0000256" key="2">
    <source>
        <dbReference type="ARBA" id="ARBA00023125"/>
    </source>
</evidence>
<keyword evidence="2" id="KW-0238">DNA-binding</keyword>
<evidence type="ECO:0000313" key="6">
    <source>
        <dbReference type="EMBL" id="RNG17882.1"/>
    </source>
</evidence>
<dbReference type="EMBL" id="RIBZ01000325">
    <property type="protein sequence ID" value="RNG17882.1"/>
    <property type="molecule type" value="Genomic_DNA"/>
</dbReference>
<dbReference type="GO" id="GO:0003700">
    <property type="term" value="F:DNA-binding transcription factor activity"/>
    <property type="evidence" value="ECO:0007669"/>
    <property type="project" value="TreeGrafter"/>
</dbReference>
<dbReference type="Gene3D" id="1.10.260.40">
    <property type="entry name" value="lambda repressor-like DNA-binding domains"/>
    <property type="match status" value="1"/>
</dbReference>
<feature type="region of interest" description="Disordered" evidence="4">
    <location>
        <begin position="327"/>
        <end position="350"/>
    </location>
</feature>
<dbReference type="Pfam" id="PF00356">
    <property type="entry name" value="LacI"/>
    <property type="match status" value="1"/>
</dbReference>
<reference evidence="6 7" key="1">
    <citation type="submission" date="2018-11" db="EMBL/GenBank/DDBJ databases">
        <title>The Potential of Streptomyces as Biocontrol Agents against the Tomato grey mould, Botrytis cinerea (Gray mold) Frontiers in Microbiology.</title>
        <authorList>
            <person name="Li D."/>
        </authorList>
    </citation>
    <scope>NUCLEOTIDE SEQUENCE [LARGE SCALE GENOMIC DNA]</scope>
    <source>
        <strain evidence="6 7">NEAU-LD23</strain>
    </source>
</reference>
<name>A0A3M8VJM8_9ACTN</name>
<dbReference type="GO" id="GO:0000976">
    <property type="term" value="F:transcription cis-regulatory region binding"/>
    <property type="evidence" value="ECO:0007669"/>
    <property type="project" value="TreeGrafter"/>
</dbReference>
<dbReference type="InterPro" id="IPR046335">
    <property type="entry name" value="LacI/GalR-like_sensor"/>
</dbReference>
<dbReference type="PANTHER" id="PTHR30146">
    <property type="entry name" value="LACI-RELATED TRANSCRIPTIONAL REPRESSOR"/>
    <property type="match status" value="1"/>
</dbReference>
<evidence type="ECO:0000259" key="5">
    <source>
        <dbReference type="PROSITE" id="PS50932"/>
    </source>
</evidence>
<evidence type="ECO:0000256" key="3">
    <source>
        <dbReference type="ARBA" id="ARBA00023163"/>
    </source>
</evidence>
<dbReference type="PROSITE" id="PS00356">
    <property type="entry name" value="HTH_LACI_1"/>
    <property type="match status" value="1"/>
</dbReference>
<keyword evidence="3" id="KW-0804">Transcription</keyword>
<gene>
    <name evidence="6" type="ORF">EEJ42_29005</name>
</gene>
<feature type="domain" description="HTH lacI-type" evidence="5">
    <location>
        <begin position="13"/>
        <end position="67"/>
    </location>
</feature>
<protein>
    <submittedName>
        <fullName evidence="6">LacI family transcriptional regulator</fullName>
    </submittedName>
</protein>